<dbReference type="EMBL" id="LN483249">
    <property type="protein sequence ID" value="CDZ97830.1"/>
    <property type="molecule type" value="Genomic_DNA"/>
</dbReference>
<evidence type="ECO:0000313" key="1">
    <source>
        <dbReference type="EMBL" id="CDZ97830.1"/>
    </source>
</evidence>
<protein>
    <submittedName>
        <fullName evidence="1">Uncharacterized protein</fullName>
    </submittedName>
</protein>
<reference evidence="1" key="1">
    <citation type="submission" date="2014-08" db="EMBL/GenBank/DDBJ databases">
        <authorList>
            <person name="Sharma Rahul"/>
            <person name="Thines Marco"/>
        </authorList>
    </citation>
    <scope>NUCLEOTIDE SEQUENCE</scope>
</reference>
<accession>A0A0F7SHH2</accession>
<proteinExistence type="predicted"/>
<dbReference type="AlphaFoldDB" id="A0A0F7SHH2"/>
<sequence length="55" mass="6217">MSSGGSLLHHRTRGGPIPEAIYHLDVRREPAVRDEHVDKRLAVEIDRRVSTLADM</sequence>
<organism evidence="1">
    <name type="scientific">Phaffia rhodozyma</name>
    <name type="common">Yeast</name>
    <name type="synonym">Xanthophyllomyces dendrorhous</name>
    <dbReference type="NCBI Taxonomy" id="264483"/>
    <lineage>
        <taxon>Eukaryota</taxon>
        <taxon>Fungi</taxon>
        <taxon>Dikarya</taxon>
        <taxon>Basidiomycota</taxon>
        <taxon>Agaricomycotina</taxon>
        <taxon>Tremellomycetes</taxon>
        <taxon>Cystofilobasidiales</taxon>
        <taxon>Mrakiaceae</taxon>
        <taxon>Phaffia</taxon>
    </lineage>
</organism>
<name>A0A0F7SHH2_PHARH</name>